<dbReference type="AlphaFoldDB" id="A0A9X0CQD7"/>
<dbReference type="Proteomes" id="UP001163046">
    <property type="component" value="Unassembled WGS sequence"/>
</dbReference>
<reference evidence="4" key="1">
    <citation type="submission" date="2023-01" db="EMBL/GenBank/DDBJ databases">
        <title>Genome assembly of the deep-sea coral Lophelia pertusa.</title>
        <authorList>
            <person name="Herrera S."/>
            <person name="Cordes E."/>
        </authorList>
    </citation>
    <scope>NUCLEOTIDE SEQUENCE</scope>
    <source>
        <strain evidence="4">USNM1676648</strain>
        <tissue evidence="4">Polyp</tissue>
    </source>
</reference>
<proteinExistence type="predicted"/>
<dbReference type="EMBL" id="MU826866">
    <property type="protein sequence ID" value="KAJ7370378.1"/>
    <property type="molecule type" value="Genomic_DNA"/>
</dbReference>
<keyword evidence="1" id="KW-0694">RNA-binding</keyword>
<feature type="transmembrane region" description="Helical" evidence="3">
    <location>
        <begin position="147"/>
        <end position="166"/>
    </location>
</feature>
<protein>
    <submittedName>
        <fullName evidence="4">RNA-binding region-containing protein 3</fullName>
    </submittedName>
</protein>
<gene>
    <name evidence="4" type="primary">RNPC3_2</name>
    <name evidence="4" type="ORF">OS493_032554</name>
</gene>
<evidence type="ECO:0000313" key="4">
    <source>
        <dbReference type="EMBL" id="KAJ7370378.1"/>
    </source>
</evidence>
<keyword evidence="3" id="KW-0812">Transmembrane</keyword>
<dbReference type="GO" id="GO:0000398">
    <property type="term" value="P:mRNA splicing, via spliceosome"/>
    <property type="evidence" value="ECO:0007669"/>
    <property type="project" value="TreeGrafter"/>
</dbReference>
<comment type="caution">
    <text evidence="4">The sequence shown here is derived from an EMBL/GenBank/DDBJ whole genome shotgun (WGS) entry which is preliminary data.</text>
</comment>
<dbReference type="GO" id="GO:0097157">
    <property type="term" value="F:pre-mRNA intronic binding"/>
    <property type="evidence" value="ECO:0007669"/>
    <property type="project" value="TreeGrafter"/>
</dbReference>
<accession>A0A9X0CQD7</accession>
<evidence type="ECO:0000313" key="5">
    <source>
        <dbReference type="Proteomes" id="UP001163046"/>
    </source>
</evidence>
<name>A0A9X0CQD7_9CNID</name>
<dbReference type="GO" id="GO:0030626">
    <property type="term" value="F:U12 snRNA binding"/>
    <property type="evidence" value="ECO:0007669"/>
    <property type="project" value="TreeGrafter"/>
</dbReference>
<keyword evidence="3" id="KW-0472">Membrane</keyword>
<dbReference type="GO" id="GO:0005689">
    <property type="term" value="C:U12-type spliceosomal complex"/>
    <property type="evidence" value="ECO:0007669"/>
    <property type="project" value="TreeGrafter"/>
</dbReference>
<evidence type="ECO:0000256" key="1">
    <source>
        <dbReference type="ARBA" id="ARBA00022884"/>
    </source>
</evidence>
<dbReference type="OrthoDB" id="277802at2759"/>
<feature type="region of interest" description="Disordered" evidence="2">
    <location>
        <begin position="63"/>
        <end position="88"/>
    </location>
</feature>
<evidence type="ECO:0000256" key="3">
    <source>
        <dbReference type="SAM" id="Phobius"/>
    </source>
</evidence>
<evidence type="ECO:0000256" key="2">
    <source>
        <dbReference type="SAM" id="MobiDB-lite"/>
    </source>
</evidence>
<dbReference type="PANTHER" id="PTHR16105:SF0">
    <property type="entry name" value="RNA-BINDING REGION-CONTAINING PROTEIN 3"/>
    <property type="match status" value="1"/>
</dbReference>
<dbReference type="PANTHER" id="PTHR16105">
    <property type="entry name" value="RNA-BINDING REGION-CONTAINING PROTEIN 3"/>
    <property type="match status" value="1"/>
</dbReference>
<keyword evidence="5" id="KW-1185">Reference proteome</keyword>
<dbReference type="InterPro" id="IPR045164">
    <property type="entry name" value="RBM41/RNPC3"/>
</dbReference>
<organism evidence="4 5">
    <name type="scientific">Desmophyllum pertusum</name>
    <dbReference type="NCBI Taxonomy" id="174260"/>
    <lineage>
        <taxon>Eukaryota</taxon>
        <taxon>Metazoa</taxon>
        <taxon>Cnidaria</taxon>
        <taxon>Anthozoa</taxon>
        <taxon>Hexacorallia</taxon>
        <taxon>Scleractinia</taxon>
        <taxon>Caryophylliina</taxon>
        <taxon>Caryophylliidae</taxon>
        <taxon>Desmophyllum</taxon>
    </lineage>
</organism>
<sequence>MERRGKMRDAAFVEFATQAEAARHCRNYTNLSSWVSRLTVEYAKPYHERLAAQQCNRVSSKSVLDENIKNEKDTRKQDQTEKGSKKKIKYNSSPGLHYVYPPVNVAILTNIAHTLVCVPRFYVQVLHLMNKMNLPAPFGHVTPTPPLVRFAMFLLGWGGGFLGVGFREDWL</sequence>
<feature type="compositionally biased region" description="Basic and acidic residues" evidence="2">
    <location>
        <begin position="63"/>
        <end position="83"/>
    </location>
</feature>
<keyword evidence="3" id="KW-1133">Transmembrane helix</keyword>